<feature type="signal peptide" evidence="3">
    <location>
        <begin position="1"/>
        <end position="26"/>
    </location>
</feature>
<keyword evidence="3" id="KW-0732">Signal</keyword>
<dbReference type="EMBL" id="JACVVK020000006">
    <property type="protein sequence ID" value="KAK7506734.1"/>
    <property type="molecule type" value="Genomic_DNA"/>
</dbReference>
<accession>A0ABD0M485</accession>
<reference evidence="4 5" key="1">
    <citation type="journal article" date="2023" name="Sci. Data">
        <title>Genome assembly of the Korean intertidal mud-creeper Batillaria attramentaria.</title>
        <authorList>
            <person name="Patra A.K."/>
            <person name="Ho P.T."/>
            <person name="Jun S."/>
            <person name="Lee S.J."/>
            <person name="Kim Y."/>
            <person name="Won Y.J."/>
        </authorList>
    </citation>
    <scope>NUCLEOTIDE SEQUENCE [LARGE SCALE GENOMIC DNA]</scope>
    <source>
        <strain evidence="4">Wonlab-2016</strain>
    </source>
</reference>
<dbReference type="Proteomes" id="UP001519460">
    <property type="component" value="Unassembled WGS sequence"/>
</dbReference>
<feature type="chain" id="PRO_5044803829" description="Transmembrane protein" evidence="3">
    <location>
        <begin position="27"/>
        <end position="378"/>
    </location>
</feature>
<keyword evidence="2" id="KW-1133">Transmembrane helix</keyword>
<keyword evidence="2" id="KW-0472">Membrane</keyword>
<dbReference type="AlphaFoldDB" id="A0ABD0M485"/>
<evidence type="ECO:0000313" key="5">
    <source>
        <dbReference type="Proteomes" id="UP001519460"/>
    </source>
</evidence>
<evidence type="ECO:0000256" key="2">
    <source>
        <dbReference type="SAM" id="Phobius"/>
    </source>
</evidence>
<keyword evidence="2" id="KW-0812">Transmembrane</keyword>
<proteinExistence type="predicted"/>
<feature type="compositionally biased region" description="Basic residues" evidence="1">
    <location>
        <begin position="159"/>
        <end position="178"/>
    </location>
</feature>
<gene>
    <name evidence="4" type="ORF">BaRGS_00002209</name>
</gene>
<name>A0ABD0M485_9CAEN</name>
<feature type="region of interest" description="Disordered" evidence="1">
    <location>
        <begin position="308"/>
        <end position="336"/>
    </location>
</feature>
<feature type="compositionally biased region" description="Polar residues" evidence="1">
    <location>
        <begin position="110"/>
        <end position="120"/>
    </location>
</feature>
<feature type="compositionally biased region" description="Basic and acidic residues" evidence="1">
    <location>
        <begin position="50"/>
        <end position="60"/>
    </location>
</feature>
<evidence type="ECO:0000256" key="1">
    <source>
        <dbReference type="SAM" id="MobiDB-lite"/>
    </source>
</evidence>
<keyword evidence="5" id="KW-1185">Reference proteome</keyword>
<feature type="compositionally biased region" description="Basic and acidic residues" evidence="1">
    <location>
        <begin position="141"/>
        <end position="151"/>
    </location>
</feature>
<sequence length="378" mass="41605">MHIKAGSSVLACLLLVCVFVIRPSLQFSLVHKRQAEDWSGNIHTNTVSKGHAEGAGRREQPTSVHGKLASGDSADSTDALSHQGLADDTAGFPTPESSPLPASRLALRAQKTNIDNFPTSQRRRDEQTETRGAGKHRRTQRKEFQSDKSDLSRPNLLASRRRQVSARRKTPNTNSKHRSSSDSLGPDAQFIPEVVEVVEVVVDANSRIQPVDSRTSVSGGGGSVLPVYETSKNVALGSEAKRVALVPAAAVRSEALQQEVRQSDLDTHVPNMVLTAVGSVTALFGVCVMAAIFQCCCRKKRRNRLSGQDLLKNQKDEGAVSKRSRSKSPSPQKVPEIKEDKVERRYVYWRTPLKHLGCCIRDGEQNFTFTSFPWLYLQ</sequence>
<feature type="transmembrane region" description="Helical" evidence="2">
    <location>
        <begin position="272"/>
        <end position="293"/>
    </location>
</feature>
<organism evidence="4 5">
    <name type="scientific">Batillaria attramentaria</name>
    <dbReference type="NCBI Taxonomy" id="370345"/>
    <lineage>
        <taxon>Eukaryota</taxon>
        <taxon>Metazoa</taxon>
        <taxon>Spiralia</taxon>
        <taxon>Lophotrochozoa</taxon>
        <taxon>Mollusca</taxon>
        <taxon>Gastropoda</taxon>
        <taxon>Caenogastropoda</taxon>
        <taxon>Sorbeoconcha</taxon>
        <taxon>Cerithioidea</taxon>
        <taxon>Batillariidae</taxon>
        <taxon>Batillaria</taxon>
    </lineage>
</organism>
<evidence type="ECO:0000256" key="3">
    <source>
        <dbReference type="SAM" id="SignalP"/>
    </source>
</evidence>
<evidence type="ECO:0000313" key="4">
    <source>
        <dbReference type="EMBL" id="KAK7506734.1"/>
    </source>
</evidence>
<evidence type="ECO:0008006" key="6">
    <source>
        <dbReference type="Google" id="ProtNLM"/>
    </source>
</evidence>
<comment type="caution">
    <text evidence="4">The sequence shown here is derived from an EMBL/GenBank/DDBJ whole genome shotgun (WGS) entry which is preliminary data.</text>
</comment>
<feature type="region of interest" description="Disordered" evidence="1">
    <location>
        <begin position="41"/>
        <end position="187"/>
    </location>
</feature>
<protein>
    <recommendedName>
        <fullName evidence="6">Transmembrane protein</fullName>
    </recommendedName>
</protein>